<dbReference type="SUPFAM" id="SSF48498">
    <property type="entry name" value="Tetracyclin repressor-like, C-terminal domain"/>
    <property type="match status" value="1"/>
</dbReference>
<organism evidence="4 5">
    <name type="scientific">Planococcus donghaensis</name>
    <dbReference type="NCBI Taxonomy" id="414778"/>
    <lineage>
        <taxon>Bacteria</taxon>
        <taxon>Bacillati</taxon>
        <taxon>Bacillota</taxon>
        <taxon>Bacilli</taxon>
        <taxon>Bacillales</taxon>
        <taxon>Caryophanaceae</taxon>
        <taxon>Planococcus</taxon>
    </lineage>
</organism>
<dbReference type="Pfam" id="PF00440">
    <property type="entry name" value="TetR_N"/>
    <property type="match status" value="1"/>
</dbReference>
<keyword evidence="5" id="KW-1185">Reference proteome</keyword>
<dbReference type="AlphaFoldDB" id="A0A1C7EHI3"/>
<reference evidence="4" key="1">
    <citation type="submission" date="2016-10" db="EMBL/GenBank/DDBJ databases">
        <authorList>
            <person name="See-Too W.S."/>
        </authorList>
    </citation>
    <scope>NUCLEOTIDE SEQUENCE</scope>
    <source>
        <strain evidence="4">DSM 22276</strain>
    </source>
</reference>
<evidence type="ECO:0000256" key="2">
    <source>
        <dbReference type="PROSITE-ProRule" id="PRU00335"/>
    </source>
</evidence>
<dbReference type="GO" id="GO:0003677">
    <property type="term" value="F:DNA binding"/>
    <property type="evidence" value="ECO:0007669"/>
    <property type="project" value="UniProtKB-UniRule"/>
</dbReference>
<evidence type="ECO:0000313" key="4">
    <source>
        <dbReference type="EMBL" id="ANU23330.1"/>
    </source>
</evidence>
<accession>A0A1C7EHI3</accession>
<dbReference type="SUPFAM" id="SSF46689">
    <property type="entry name" value="Homeodomain-like"/>
    <property type="match status" value="1"/>
</dbReference>
<dbReference type="KEGG" id="pdg:BCM40_08070"/>
<dbReference type="EMBL" id="CP016543">
    <property type="protein sequence ID" value="ANU23330.1"/>
    <property type="molecule type" value="Genomic_DNA"/>
</dbReference>
<evidence type="ECO:0000313" key="5">
    <source>
        <dbReference type="Proteomes" id="UP000092495"/>
    </source>
</evidence>
<dbReference type="InterPro" id="IPR050624">
    <property type="entry name" value="HTH-type_Tx_Regulator"/>
</dbReference>
<keyword evidence="1 2" id="KW-0238">DNA-binding</keyword>
<sequence>MEDLLKNVDLEKRDRILNSAMKEFSKNTFQKASTNKIVEDAGISKGLLFHYFGNKEKLYKYLEFFTFKVMTDEINNELDWNNQDILVRLKEISMIKLKVFQKYPYLTDFSLLLFKDSTVEEIMHKYPDFPLKLYGQVYTHNIDYSLFKKDLDVEKALNIIKWTMEKFSDEFRKDLELGVTKFDNQSVEKEIFKYIDMLKECFYR</sequence>
<dbReference type="PRINTS" id="PR00455">
    <property type="entry name" value="HTHTETR"/>
</dbReference>
<dbReference type="PANTHER" id="PTHR43479:SF11">
    <property type="entry name" value="ACREF_ENVCD OPERON REPRESSOR-RELATED"/>
    <property type="match status" value="1"/>
</dbReference>
<dbReference type="OrthoDB" id="9780939at2"/>
<dbReference type="InterPro" id="IPR001647">
    <property type="entry name" value="HTH_TetR"/>
</dbReference>
<dbReference type="RefSeq" id="WP_065526367.1">
    <property type="nucleotide sequence ID" value="NZ_CP016543.2"/>
</dbReference>
<feature type="domain" description="HTH tetR-type" evidence="3">
    <location>
        <begin position="10"/>
        <end position="70"/>
    </location>
</feature>
<gene>
    <name evidence="4" type="ORF">BCM40_08070</name>
</gene>
<dbReference type="Proteomes" id="UP000092495">
    <property type="component" value="Chromosome"/>
</dbReference>
<protein>
    <submittedName>
        <fullName evidence="4">TetR family transcriptional regulator</fullName>
    </submittedName>
</protein>
<dbReference type="PROSITE" id="PS50977">
    <property type="entry name" value="HTH_TETR_2"/>
    <property type="match status" value="1"/>
</dbReference>
<proteinExistence type="predicted"/>
<evidence type="ECO:0000259" key="3">
    <source>
        <dbReference type="PROSITE" id="PS50977"/>
    </source>
</evidence>
<dbReference type="InterPro" id="IPR009057">
    <property type="entry name" value="Homeodomain-like_sf"/>
</dbReference>
<name>A0A1C7EHI3_9BACL</name>
<dbReference type="PANTHER" id="PTHR43479">
    <property type="entry name" value="ACREF/ENVCD OPERON REPRESSOR-RELATED"/>
    <property type="match status" value="1"/>
</dbReference>
<dbReference type="Gene3D" id="1.10.10.60">
    <property type="entry name" value="Homeodomain-like"/>
    <property type="match status" value="1"/>
</dbReference>
<dbReference type="InterPro" id="IPR036271">
    <property type="entry name" value="Tet_transcr_reg_TetR-rel_C_sf"/>
</dbReference>
<dbReference type="STRING" id="414778.BCM40_08070"/>
<feature type="DNA-binding region" description="H-T-H motif" evidence="2">
    <location>
        <begin position="33"/>
        <end position="52"/>
    </location>
</feature>
<evidence type="ECO:0000256" key="1">
    <source>
        <dbReference type="ARBA" id="ARBA00023125"/>
    </source>
</evidence>
<dbReference type="Gene3D" id="1.10.357.10">
    <property type="entry name" value="Tetracycline Repressor, domain 2"/>
    <property type="match status" value="1"/>
</dbReference>